<dbReference type="Proteomes" id="UP000572680">
    <property type="component" value="Unassembled WGS sequence"/>
</dbReference>
<keyword evidence="2" id="KW-1185">Reference proteome</keyword>
<name>A0A7W3LK05_ACTNM</name>
<evidence type="ECO:0000313" key="1">
    <source>
        <dbReference type="EMBL" id="MBA8949550.1"/>
    </source>
</evidence>
<organism evidence="1 2">
    <name type="scientific">Actinomadura namibiensis</name>
    <dbReference type="NCBI Taxonomy" id="182080"/>
    <lineage>
        <taxon>Bacteria</taxon>
        <taxon>Bacillati</taxon>
        <taxon>Actinomycetota</taxon>
        <taxon>Actinomycetes</taxon>
        <taxon>Streptosporangiales</taxon>
        <taxon>Thermomonosporaceae</taxon>
        <taxon>Actinomadura</taxon>
    </lineage>
</organism>
<proteinExistence type="predicted"/>
<dbReference type="AlphaFoldDB" id="A0A7W3LK05"/>
<comment type="caution">
    <text evidence="1">The sequence shown here is derived from an EMBL/GenBank/DDBJ whole genome shotgun (WGS) entry which is preliminary data.</text>
</comment>
<protein>
    <submittedName>
        <fullName evidence="1">Uncharacterized protein</fullName>
    </submittedName>
</protein>
<gene>
    <name evidence="1" type="ORF">HNR61_001148</name>
</gene>
<dbReference type="EMBL" id="JACJIA010000001">
    <property type="protein sequence ID" value="MBA8949550.1"/>
    <property type="molecule type" value="Genomic_DNA"/>
</dbReference>
<accession>A0A7W3LK05</accession>
<dbReference type="RefSeq" id="WP_182841962.1">
    <property type="nucleotide sequence ID" value="NZ_BAAALP010000013.1"/>
</dbReference>
<reference evidence="1 2" key="1">
    <citation type="submission" date="2020-08" db="EMBL/GenBank/DDBJ databases">
        <title>Genomic Encyclopedia of Type Strains, Phase IV (KMG-IV): sequencing the most valuable type-strain genomes for metagenomic binning, comparative biology and taxonomic classification.</title>
        <authorList>
            <person name="Goeker M."/>
        </authorList>
    </citation>
    <scope>NUCLEOTIDE SEQUENCE [LARGE SCALE GENOMIC DNA]</scope>
    <source>
        <strain evidence="1 2">DSM 44197</strain>
    </source>
</reference>
<evidence type="ECO:0000313" key="2">
    <source>
        <dbReference type="Proteomes" id="UP000572680"/>
    </source>
</evidence>
<sequence>MAEAGGAWRLEAAAGFYRGRGEIARYARAELRFLRWEIDRGVLDERSGSPWWRAVNDRLLRDRAEAALVREDGGEPPSAGARAWAAFLAGPSPERWYRAHNSSVVAGYLENEDLAAAELPAERLMINVTLSRVLYAHAMVAVPRLALGPLAALGPRLGDPRTGSVGMFLDLRNVFPQHYPLDGWSTGRVMDLEGRRARMLDHGVIKPRLRELYAFSARALGEPGLVDLLNGDIPSYARPDIDRSRWHERRLLHGLATLVTAPGR</sequence>